<reference evidence="4" key="1">
    <citation type="submission" date="2021-04" db="EMBL/GenBank/DDBJ databases">
        <authorList>
            <person name="Zhang D.-C."/>
        </authorList>
    </citation>
    <scope>NUCLEOTIDE SEQUENCE</scope>
    <source>
        <strain evidence="4">CGMCC 1.15697</strain>
    </source>
</reference>
<sequence length="1086" mass="120156">MASQRQTRRRPTDVDLTTSTRTAPTANTRPVRRSVPEADNPLEGLTAGASRIATRMERLGNDLERTFGQMGDGIMDVAEVQRQRDLGQAREAAQEREVEEANQGQMDALMGKTEDDLPKDVSKARMKTFIKTKGTLLADEAATDFKKGPLVEISLSDGPDAIQERARSFVAEQAKGMPEEIKPFFVEGFFRSIQADTRSKELQLHENQKARNVQDFQNSVQVRFSNGEVDDVSDLRRVINEGATITNDPRRGSALAVDALFRAARRSNKPLQNIMRTRRLLTKKDPDDPDYTPLARQFPAMVSRIDQETASVQNTALNDRIDAQLTSAQDALDQGNLSVAYRELLPIRQYRSWHRGVKSAWGDIRDQVAEVSAERKSRSRVASTLMGDTTNMGTLATHEEMKDFAGPMVSDALKANHPSAHQMIRGLSFVPDEVEQMTVGLTDVRAVDDQDMMAQSVVPAFHAMRAIEQSNPRLFADLPDKTTNAYFLMQSLRQDGTSLNQAATTVLTAMDRRGKELNERLNDGYKASFLYTDGQLDDDQTADEKVAEVLGDVVDDKFDATLDVVDGNQDVVGEVTNLAAFLKDASGDRLKSDKAIERAAQKVLARHQKVPGPDGERLVKLTEKQRAFVTSTENALDNTSLFGGDSLWEGAVDTLGEEKPWVFAGADPETMTVDPNTPLAKDGWFAVTGPEGYGGQENGWVTVTPGQSVDFQKVTETRTGPKGTSQSDTVSGSREWAEDPAEFETQIEEVNAELAPLGIQYEKVRNDAEQPIYALHWRPTPPAKPDPGQFEKAQASDELRRRQEKLIDTFQSRMPGRVVNGKVIFNAAAMRFDGEVLALDDPETKSRMADVVGEVVDDFKDKGIVPPSTNVTKLIPDKFDTPQDALDHVLGLHERFVKNYNGGQPVTPEGGDVEDSFQMRAYEYIKAMEGSRDVAYDDPGGNKAVGLGFNLDEPYIREALEEAGANPMDIRQGDAELREDQVQHVFNKAFMEADKILQNKLGMDALFQLPEEARLVLTGMAYQNPALIGDDLTSAIRNGNWRAAEREIREDSNGGDVDLSTRRNAEANMFAQAFGMEPQIIPDSNS</sequence>
<keyword evidence="1" id="KW-0929">Antimicrobial</keyword>
<dbReference type="EMBL" id="JAGMWN010000001">
    <property type="protein sequence ID" value="MBP5855680.1"/>
    <property type="molecule type" value="Genomic_DNA"/>
</dbReference>
<evidence type="ECO:0000256" key="2">
    <source>
        <dbReference type="ARBA" id="ARBA00022638"/>
    </source>
</evidence>
<protein>
    <recommendedName>
        <fullName evidence="6">Lysozyme</fullName>
    </recommendedName>
</protein>
<dbReference type="InterPro" id="IPR023347">
    <property type="entry name" value="Lysozyme_dom_sf"/>
</dbReference>
<dbReference type="RefSeq" id="WP_210680257.1">
    <property type="nucleotide sequence ID" value="NZ_JAGMWN010000001.1"/>
</dbReference>
<dbReference type="GO" id="GO:0042742">
    <property type="term" value="P:defense response to bacterium"/>
    <property type="evidence" value="ECO:0007669"/>
    <property type="project" value="UniProtKB-KW"/>
</dbReference>
<dbReference type="Gene3D" id="1.10.530.40">
    <property type="match status" value="1"/>
</dbReference>
<evidence type="ECO:0000256" key="3">
    <source>
        <dbReference type="SAM" id="MobiDB-lite"/>
    </source>
</evidence>
<evidence type="ECO:0000256" key="1">
    <source>
        <dbReference type="ARBA" id="ARBA00022529"/>
    </source>
</evidence>
<evidence type="ECO:0000313" key="4">
    <source>
        <dbReference type="EMBL" id="MBP5855680.1"/>
    </source>
</evidence>
<comment type="caution">
    <text evidence="4">The sequence shown here is derived from an EMBL/GenBank/DDBJ whole genome shotgun (WGS) entry which is preliminary data.</text>
</comment>
<name>A0A8J7RW80_9PROT</name>
<feature type="compositionally biased region" description="Basic and acidic residues" evidence="3">
    <location>
        <begin position="86"/>
        <end position="96"/>
    </location>
</feature>
<dbReference type="Proteomes" id="UP000672602">
    <property type="component" value="Unassembled WGS sequence"/>
</dbReference>
<dbReference type="GO" id="GO:0031640">
    <property type="term" value="P:killing of cells of another organism"/>
    <property type="evidence" value="ECO:0007669"/>
    <property type="project" value="UniProtKB-KW"/>
</dbReference>
<feature type="region of interest" description="Disordered" evidence="3">
    <location>
        <begin position="778"/>
        <end position="798"/>
    </location>
</feature>
<feature type="compositionally biased region" description="Low complexity" evidence="3">
    <location>
        <begin position="17"/>
        <end position="29"/>
    </location>
</feature>
<evidence type="ECO:0008006" key="6">
    <source>
        <dbReference type="Google" id="ProtNLM"/>
    </source>
</evidence>
<organism evidence="4 5">
    <name type="scientific">Marivibrio halodurans</name>
    <dbReference type="NCBI Taxonomy" id="2039722"/>
    <lineage>
        <taxon>Bacteria</taxon>
        <taxon>Pseudomonadati</taxon>
        <taxon>Pseudomonadota</taxon>
        <taxon>Alphaproteobacteria</taxon>
        <taxon>Rhodospirillales</taxon>
        <taxon>Rhodospirillaceae</taxon>
        <taxon>Marivibrio</taxon>
    </lineage>
</organism>
<dbReference type="AlphaFoldDB" id="A0A8J7RW80"/>
<dbReference type="SUPFAM" id="SSF53955">
    <property type="entry name" value="Lysozyme-like"/>
    <property type="match status" value="1"/>
</dbReference>
<proteinExistence type="predicted"/>
<keyword evidence="2" id="KW-0081">Bacteriolytic enzyme</keyword>
<evidence type="ECO:0000313" key="5">
    <source>
        <dbReference type="Proteomes" id="UP000672602"/>
    </source>
</evidence>
<accession>A0A8J7RW80</accession>
<keyword evidence="5" id="KW-1185">Reference proteome</keyword>
<feature type="region of interest" description="Disordered" evidence="3">
    <location>
        <begin position="86"/>
        <end position="106"/>
    </location>
</feature>
<feature type="region of interest" description="Disordered" evidence="3">
    <location>
        <begin position="1"/>
        <end position="46"/>
    </location>
</feature>
<dbReference type="GO" id="GO:0003796">
    <property type="term" value="F:lysozyme activity"/>
    <property type="evidence" value="ECO:0007669"/>
    <property type="project" value="InterPro"/>
</dbReference>
<gene>
    <name evidence="4" type="ORF">KAJ83_01565</name>
</gene>
<dbReference type="InterPro" id="IPR023346">
    <property type="entry name" value="Lysozyme-like_dom_sf"/>
</dbReference>